<organism evidence="2 3">
    <name type="scientific">Phytophthora rubi</name>
    <dbReference type="NCBI Taxonomy" id="129364"/>
    <lineage>
        <taxon>Eukaryota</taxon>
        <taxon>Sar</taxon>
        <taxon>Stramenopiles</taxon>
        <taxon>Oomycota</taxon>
        <taxon>Peronosporomycetes</taxon>
        <taxon>Peronosporales</taxon>
        <taxon>Peronosporaceae</taxon>
        <taxon>Phytophthora</taxon>
    </lineage>
</organism>
<evidence type="ECO:0000313" key="2">
    <source>
        <dbReference type="EMBL" id="KAE9309270.1"/>
    </source>
</evidence>
<evidence type="ECO:0000256" key="1">
    <source>
        <dbReference type="SAM" id="MobiDB-lite"/>
    </source>
</evidence>
<dbReference type="AlphaFoldDB" id="A0A6A4DL48"/>
<sequence>MNRLLKLPSPASTPAARQRVLWCSDSVTRGGKTSIGILLAWLAAPGNYARPVRAYVQLADIVTQSDVVLECDSSTSKASEQTSQPSSVTTAL</sequence>
<proteinExistence type="predicted"/>
<name>A0A6A4DL48_9STRA</name>
<accession>A0A6A4DL48</accession>
<reference evidence="2 3" key="1">
    <citation type="submission" date="2018-08" db="EMBL/GenBank/DDBJ databases">
        <title>Genomic investigation of the strawberry pathogen Phytophthora fragariae indicates pathogenicity is determined by transcriptional variation in three key races.</title>
        <authorList>
            <person name="Adams T.M."/>
            <person name="Armitage A.D."/>
            <person name="Sobczyk M.K."/>
            <person name="Bates H.J."/>
            <person name="Dunwell J.M."/>
            <person name="Nellist C.F."/>
            <person name="Harrison R.J."/>
        </authorList>
    </citation>
    <scope>NUCLEOTIDE SEQUENCE [LARGE SCALE GENOMIC DNA]</scope>
    <source>
        <strain evidence="2 3">SCRP333</strain>
    </source>
</reference>
<feature type="region of interest" description="Disordered" evidence="1">
    <location>
        <begin position="73"/>
        <end position="92"/>
    </location>
</feature>
<keyword evidence="3" id="KW-1185">Reference proteome</keyword>
<evidence type="ECO:0000313" key="3">
    <source>
        <dbReference type="Proteomes" id="UP000434957"/>
    </source>
</evidence>
<gene>
    <name evidence="2" type="ORF">PR003_g20553</name>
</gene>
<protein>
    <submittedName>
        <fullName evidence="2">Uncharacterized protein</fullName>
    </submittedName>
</protein>
<comment type="caution">
    <text evidence="2">The sequence shown here is derived from an EMBL/GenBank/DDBJ whole genome shotgun (WGS) entry which is preliminary data.</text>
</comment>
<dbReference type="EMBL" id="QXFT01001839">
    <property type="protein sequence ID" value="KAE9309270.1"/>
    <property type="molecule type" value="Genomic_DNA"/>
</dbReference>
<dbReference type="Proteomes" id="UP000434957">
    <property type="component" value="Unassembled WGS sequence"/>
</dbReference>